<evidence type="ECO:0000313" key="5">
    <source>
        <dbReference type="Proteomes" id="UP000190312"/>
    </source>
</evidence>
<accession>A0A1S9D9P2</accession>
<dbReference type="EMBL" id="MKZY01000002">
    <property type="protein sequence ID" value="OOO12351.1"/>
    <property type="molecule type" value="Genomic_DNA"/>
</dbReference>
<gene>
    <name evidence="3" type="ORF">OAory_01000980</name>
    <name evidence="4" type="ORF">OAory_01001000</name>
    <name evidence="1" type="ORF">OAory_01014490</name>
    <name evidence="2" type="ORF">OAory_01054990</name>
</gene>
<dbReference type="VEuPathDB" id="FungiDB:AO090038000523"/>
<dbReference type="EMBL" id="MKZY01000002">
    <property type="protein sequence ID" value="OOO12349.1"/>
    <property type="molecule type" value="Genomic_DNA"/>
</dbReference>
<protein>
    <submittedName>
        <fullName evidence="1">Uncharacterized protein</fullName>
    </submittedName>
</protein>
<dbReference type="Proteomes" id="UP000190312">
    <property type="component" value="Unassembled WGS sequence"/>
</dbReference>
<comment type="caution">
    <text evidence="1">The sequence shown here is derived from an EMBL/GenBank/DDBJ whole genome shotgun (WGS) entry which is preliminary data.</text>
</comment>
<sequence>MPRRERVVGAPVVPSVLWCLHCLRTAVKDRERGEGELFTIGCKFDGAASVLCRQCSGRNANCDQTSRGMLGDAHDLHRMLKWAETIFWNENEEQVVFGLETRELVAQACIALCHAFDGVELAHRKEFRLTAKKAEKLGRIIANYRESMSRRTDALERQLGPLPPRDDVRARRQYMEDCRLRLKEFDAGYMSWQVAIRNFTRHVKRAVREYFNQEDVEGDWREHWDAMFDIFPIAFAAI</sequence>
<evidence type="ECO:0000313" key="1">
    <source>
        <dbReference type="EMBL" id="OOO05788.1"/>
    </source>
</evidence>
<evidence type="ECO:0000313" key="4">
    <source>
        <dbReference type="EMBL" id="OOO12351.1"/>
    </source>
</evidence>
<name>A0A1S9D9P2_ASPOZ</name>
<proteinExistence type="predicted"/>
<dbReference type="EMBL" id="MKZY01000008">
    <property type="protein sequence ID" value="OOO05788.1"/>
    <property type="molecule type" value="Genomic_DNA"/>
</dbReference>
<dbReference type="OrthoDB" id="4490934at2759"/>
<organism evidence="1 5">
    <name type="scientific">Aspergillus oryzae</name>
    <name type="common">Yellow koji mold</name>
    <dbReference type="NCBI Taxonomy" id="5062"/>
    <lineage>
        <taxon>Eukaryota</taxon>
        <taxon>Fungi</taxon>
        <taxon>Dikarya</taxon>
        <taxon>Ascomycota</taxon>
        <taxon>Pezizomycotina</taxon>
        <taxon>Eurotiomycetes</taxon>
        <taxon>Eurotiomycetidae</taxon>
        <taxon>Eurotiales</taxon>
        <taxon>Aspergillaceae</taxon>
        <taxon>Aspergillus</taxon>
        <taxon>Aspergillus subgen. Circumdati</taxon>
    </lineage>
</organism>
<evidence type="ECO:0000313" key="3">
    <source>
        <dbReference type="EMBL" id="OOO12349.1"/>
    </source>
</evidence>
<dbReference type="AlphaFoldDB" id="A0A1S9D9P2"/>
<reference evidence="1 5" key="1">
    <citation type="submission" date="2016-10" db="EMBL/GenBank/DDBJ databases">
        <title>Genome sequencing of Aspergillus oryzae BCC7051.</title>
        <authorList>
            <person name="Thammarongtham C."/>
            <person name="Vorapreeda T."/>
            <person name="Nookaew I."/>
            <person name="Srisuk T."/>
            <person name="Land M."/>
            <person name="Jeennor S."/>
            <person name="Laoteng K."/>
        </authorList>
    </citation>
    <scope>NUCLEOTIDE SEQUENCE [LARGE SCALE GENOMIC DNA]</scope>
    <source>
        <strain evidence="1 5">BCC7051</strain>
    </source>
</reference>
<dbReference type="EMBL" id="MKZY01000004">
    <property type="protein sequence ID" value="OOO09691.1"/>
    <property type="molecule type" value="Genomic_DNA"/>
</dbReference>
<evidence type="ECO:0000313" key="2">
    <source>
        <dbReference type="EMBL" id="OOO09691.1"/>
    </source>
</evidence>